<keyword evidence="2" id="KW-0732">Signal</keyword>
<dbReference type="Gene3D" id="2.60.120.260">
    <property type="entry name" value="Galactose-binding domain-like"/>
    <property type="match status" value="1"/>
</dbReference>
<name>A0ABY7SRL5_9RHOB</name>
<dbReference type="Gene3D" id="3.40.50.1110">
    <property type="entry name" value="SGNH hydrolase"/>
    <property type="match status" value="1"/>
</dbReference>
<proteinExistence type="predicted"/>
<dbReference type="Proteomes" id="UP001218412">
    <property type="component" value="Chromosome"/>
</dbReference>
<dbReference type="InterPro" id="IPR036514">
    <property type="entry name" value="SGNH_hydro_sf"/>
</dbReference>
<evidence type="ECO:0000313" key="6">
    <source>
        <dbReference type="Proteomes" id="UP001218412"/>
    </source>
</evidence>
<dbReference type="InterPro" id="IPR040794">
    <property type="entry name" value="CE2_N"/>
</dbReference>
<accession>A0ABY7SRL5</accession>
<evidence type="ECO:0000313" key="5">
    <source>
        <dbReference type="EMBL" id="WCR09513.1"/>
    </source>
</evidence>
<dbReference type="EMBL" id="CP067134">
    <property type="protein sequence ID" value="WCR09513.1"/>
    <property type="molecule type" value="Genomic_DNA"/>
</dbReference>
<dbReference type="InterPro" id="IPR037461">
    <property type="entry name" value="CtCE2-like_dom"/>
</dbReference>
<dbReference type="InterPro" id="IPR052762">
    <property type="entry name" value="PCW_deacetylase/CE"/>
</dbReference>
<dbReference type="InterPro" id="IPR013830">
    <property type="entry name" value="SGNH_hydro"/>
</dbReference>
<feature type="domain" description="SGNH hydrolase-type esterase" evidence="3">
    <location>
        <begin position="178"/>
        <end position="341"/>
    </location>
</feature>
<organism evidence="5 6">
    <name type="scientific">Paracoccus stylophorae</name>
    <dbReference type="NCBI Taxonomy" id="659350"/>
    <lineage>
        <taxon>Bacteria</taxon>
        <taxon>Pseudomonadati</taxon>
        <taxon>Pseudomonadota</taxon>
        <taxon>Alphaproteobacteria</taxon>
        <taxon>Rhodobacterales</taxon>
        <taxon>Paracoccaceae</taxon>
        <taxon>Paracoccus</taxon>
    </lineage>
</organism>
<evidence type="ECO:0000256" key="1">
    <source>
        <dbReference type="SAM" id="MobiDB-lite"/>
    </source>
</evidence>
<keyword evidence="6" id="KW-1185">Reference proteome</keyword>
<feature type="chain" id="PRO_5045858749" evidence="2">
    <location>
        <begin position="26"/>
        <end position="400"/>
    </location>
</feature>
<feature type="region of interest" description="Disordered" evidence="1">
    <location>
        <begin position="381"/>
        <end position="400"/>
    </location>
</feature>
<evidence type="ECO:0000259" key="4">
    <source>
        <dbReference type="Pfam" id="PF17996"/>
    </source>
</evidence>
<feature type="compositionally biased region" description="Basic and acidic residues" evidence="1">
    <location>
        <begin position="390"/>
        <end position="400"/>
    </location>
</feature>
<feature type="domain" description="Carbohydrate esterase 2 N-terminal" evidence="4">
    <location>
        <begin position="70"/>
        <end position="170"/>
    </location>
</feature>
<feature type="signal peptide" evidence="2">
    <location>
        <begin position="1"/>
        <end position="25"/>
    </location>
</feature>
<dbReference type="Pfam" id="PF17996">
    <property type="entry name" value="CE2_N"/>
    <property type="match status" value="1"/>
</dbReference>
<protein>
    <submittedName>
        <fullName evidence="5">Lipase</fullName>
    </submittedName>
</protein>
<dbReference type="PANTHER" id="PTHR37834:SF2">
    <property type="entry name" value="ESTERASE, SGNH HYDROLASE-TYPE"/>
    <property type="match status" value="1"/>
</dbReference>
<reference evidence="5 6" key="1">
    <citation type="submission" date="2021-01" db="EMBL/GenBank/DDBJ databases">
        <title>Biogeographic distribution of Paracoccus.</title>
        <authorList>
            <person name="Hollensteiner J."/>
            <person name="Leineberger J."/>
            <person name="Brinkhoff T."/>
            <person name="Daniel R."/>
        </authorList>
    </citation>
    <scope>NUCLEOTIDE SEQUENCE [LARGE SCALE GENOMIC DNA]</scope>
    <source>
        <strain evidence="5 6">LMG25392</strain>
    </source>
</reference>
<evidence type="ECO:0000256" key="2">
    <source>
        <dbReference type="SAM" id="SignalP"/>
    </source>
</evidence>
<sequence length="400" mass="42793">MSGGKIWVMLPALASAGLLSLGLWAGQPQPPVTGPTPPVATGPRAPAGMTVQFQAGSRPDAAMSPLPARVTGRAARDGDGYLHQWPGFHATARFSGTAVALAIDDSVNRYRVTLDETQIVLTRVGAGMLRIGGLAPGRHQIRLEKLSESAQIARFDGFFLPAGADPLPPPDRAPLIEFVGDSDTVGYGNTAPGRDCTPEQQYLATDTSMAYGPMAARALDADYRIVAASGIGLVRNLGGDHGPAMQDLYDRTIPSRPGTAPQQPADVIVIAVGSNDFAERPDLKEGHQNLMRQQRIFASRLLRFMRARRAEAPSARIVLLVFGEYGRNLVEAHEEARDAFAADGDRADLLILPELARTACHWHPSLNDHQIIAGMLTDLLQSPRPASEPGEDRDGDFPPS</sequence>
<dbReference type="PANTHER" id="PTHR37834">
    <property type="entry name" value="GDSL-LIKE LIPASE/ACYLHYDROLASE DOMAIN PROTEIN (AFU_ORTHOLOGUE AFUA_2G00620)"/>
    <property type="match status" value="1"/>
</dbReference>
<dbReference type="CDD" id="cd01831">
    <property type="entry name" value="Endoglucanase_E_like"/>
    <property type="match status" value="1"/>
</dbReference>
<evidence type="ECO:0000259" key="3">
    <source>
        <dbReference type="Pfam" id="PF13472"/>
    </source>
</evidence>
<gene>
    <name evidence="5" type="ORF">JHW45_10295</name>
</gene>
<dbReference type="Pfam" id="PF13472">
    <property type="entry name" value="Lipase_GDSL_2"/>
    <property type="match status" value="1"/>
</dbReference>
<dbReference type="SUPFAM" id="SSF52266">
    <property type="entry name" value="SGNH hydrolase"/>
    <property type="match status" value="1"/>
</dbReference>
<dbReference type="RefSeq" id="WP_272857622.1">
    <property type="nucleotide sequence ID" value="NZ_CP067134.1"/>
</dbReference>